<feature type="transmembrane region" description="Helical" evidence="1">
    <location>
        <begin position="277"/>
        <end position="298"/>
    </location>
</feature>
<evidence type="ECO:0000313" key="3">
    <source>
        <dbReference type="EMBL" id="PIV51002.1"/>
    </source>
</evidence>
<protein>
    <recommendedName>
        <fullName evidence="2">EVE domain-containing protein</fullName>
    </recommendedName>
</protein>
<evidence type="ECO:0000259" key="2">
    <source>
        <dbReference type="Pfam" id="PF01878"/>
    </source>
</evidence>
<dbReference type="InterPro" id="IPR015947">
    <property type="entry name" value="PUA-like_sf"/>
</dbReference>
<dbReference type="SUPFAM" id="SSF88697">
    <property type="entry name" value="PUA domain-like"/>
    <property type="match status" value="1"/>
</dbReference>
<dbReference type="AlphaFoldDB" id="A0A2M7DML9"/>
<keyword evidence="1" id="KW-1133">Transmembrane helix</keyword>
<organism evidence="3 4">
    <name type="scientific">Candidatus Falkowbacteria bacterium CG02_land_8_20_14_3_00_36_14</name>
    <dbReference type="NCBI Taxonomy" id="1974560"/>
    <lineage>
        <taxon>Bacteria</taxon>
        <taxon>Candidatus Falkowiibacteriota</taxon>
    </lineage>
</organism>
<dbReference type="Proteomes" id="UP000228896">
    <property type="component" value="Unassembled WGS sequence"/>
</dbReference>
<proteinExistence type="predicted"/>
<feature type="domain" description="EVE" evidence="2">
    <location>
        <begin position="3"/>
        <end position="115"/>
    </location>
</feature>
<feature type="transmembrane region" description="Helical" evidence="1">
    <location>
        <begin position="207"/>
        <end position="229"/>
    </location>
</feature>
<evidence type="ECO:0000256" key="1">
    <source>
        <dbReference type="SAM" id="Phobius"/>
    </source>
</evidence>
<evidence type="ECO:0000313" key="4">
    <source>
        <dbReference type="Proteomes" id="UP000228896"/>
    </source>
</evidence>
<reference evidence="4" key="1">
    <citation type="submission" date="2017-09" db="EMBL/GenBank/DDBJ databases">
        <title>Depth-based differentiation of microbial function through sediment-hosted aquifers and enrichment of novel symbionts in the deep terrestrial subsurface.</title>
        <authorList>
            <person name="Probst A.J."/>
            <person name="Ladd B."/>
            <person name="Jarett J.K."/>
            <person name="Geller-Mcgrath D.E."/>
            <person name="Sieber C.M.K."/>
            <person name="Emerson J.B."/>
            <person name="Anantharaman K."/>
            <person name="Thomas B.C."/>
            <person name="Malmstrom R."/>
            <person name="Stieglmeier M."/>
            <person name="Klingl A."/>
            <person name="Woyke T."/>
            <person name="Ryan C.M."/>
            <person name="Banfield J.F."/>
        </authorList>
    </citation>
    <scope>NUCLEOTIDE SEQUENCE [LARGE SCALE GENOMIC DNA]</scope>
</reference>
<keyword evidence="1" id="KW-0812">Transmembrane</keyword>
<dbReference type="InterPro" id="IPR002740">
    <property type="entry name" value="EVE_domain"/>
</dbReference>
<name>A0A2M7DML9_9BACT</name>
<dbReference type="EMBL" id="PETS01000088">
    <property type="protein sequence ID" value="PIV51002.1"/>
    <property type="molecule type" value="Genomic_DNA"/>
</dbReference>
<accession>A0A2M7DML9</accession>
<feature type="transmembrane region" description="Helical" evidence="1">
    <location>
        <begin position="236"/>
        <end position="257"/>
    </location>
</feature>
<dbReference type="Pfam" id="PF01878">
    <property type="entry name" value="EVE"/>
    <property type="match status" value="1"/>
</dbReference>
<keyword evidence="1" id="KW-0472">Membrane</keyword>
<feature type="transmembrane region" description="Helical" evidence="1">
    <location>
        <begin position="167"/>
        <end position="195"/>
    </location>
</feature>
<comment type="caution">
    <text evidence="3">The sequence shown here is derived from an EMBL/GenBank/DDBJ whole genome shotgun (WGS) entry which is preliminary data.</text>
</comment>
<sequence length="305" mass="35417">MTTWIFPANPDDFLIENAFQELETIDWGTNNKVKTGDFIYIYKSIGKDNLKGKIIMETEVIKENVPNYDYIDDKKFWLRKNFDLTDYKKHIRLELIGKIFNYKISSRLSYENLKKNGLRSTMMGPIKLDNNPRLKVYIENTLNIIMYEKNDLANDTFIAKMPTWLRWLLFLPFAIFGSFIVTIILTLLNIISMHWFFRSNNIPLSDVLVPLFGSFLLGGLFVAIGSVTAPKHQRSIAIALLVLLIIYSICSYFYYLIYLGSDIDIPILNTPWQFQVLFESILTIIGGCVSLYTILYAVSKNEKLF</sequence>
<gene>
    <name evidence="3" type="ORF">COS18_03460</name>
</gene>